<dbReference type="InterPro" id="IPR011645">
    <property type="entry name" value="HNOB_dom_associated"/>
</dbReference>
<reference evidence="8" key="1">
    <citation type="submission" date="2022-11" db="UniProtKB">
        <authorList>
            <consortium name="WormBaseParasite"/>
        </authorList>
    </citation>
    <scope>IDENTIFICATION</scope>
</reference>
<keyword evidence="5" id="KW-0141">cGMP biosynthesis</keyword>
<dbReference type="PANTHER" id="PTHR45655">
    <property type="entry name" value="GUANYLATE CYCLASE SOLUBLE SUBUNIT BETA-2"/>
    <property type="match status" value="1"/>
</dbReference>
<dbReference type="GO" id="GO:0008074">
    <property type="term" value="C:guanylate cyclase complex, soluble"/>
    <property type="evidence" value="ECO:0007669"/>
    <property type="project" value="TreeGrafter"/>
</dbReference>
<evidence type="ECO:0000256" key="5">
    <source>
        <dbReference type="ARBA" id="ARBA00023293"/>
    </source>
</evidence>
<keyword evidence="4" id="KW-0456">Lyase</keyword>
<dbReference type="InterPro" id="IPR001054">
    <property type="entry name" value="A/G_cyclase"/>
</dbReference>
<name>A0A915K231_ROMCU</name>
<dbReference type="PROSITE" id="PS50125">
    <property type="entry name" value="GUANYLATE_CYCLASE_2"/>
    <property type="match status" value="1"/>
</dbReference>
<comment type="catalytic activity">
    <reaction evidence="1">
        <text>GTP = 3',5'-cyclic GMP + diphosphate</text>
        <dbReference type="Rhea" id="RHEA:13665"/>
        <dbReference type="ChEBI" id="CHEBI:33019"/>
        <dbReference type="ChEBI" id="CHEBI:37565"/>
        <dbReference type="ChEBI" id="CHEBI:57746"/>
        <dbReference type="EC" id="4.6.1.2"/>
    </reaction>
</comment>
<proteinExistence type="predicted"/>
<dbReference type="Gene3D" id="6.10.250.780">
    <property type="match status" value="1"/>
</dbReference>
<dbReference type="Pfam" id="PF07701">
    <property type="entry name" value="HNOBA"/>
    <property type="match status" value="1"/>
</dbReference>
<dbReference type="GO" id="GO:0000166">
    <property type="term" value="F:nucleotide binding"/>
    <property type="evidence" value="ECO:0007669"/>
    <property type="project" value="UniProtKB-KW"/>
</dbReference>
<organism evidence="7 8">
    <name type="scientific">Romanomermis culicivorax</name>
    <name type="common">Nematode worm</name>
    <dbReference type="NCBI Taxonomy" id="13658"/>
    <lineage>
        <taxon>Eukaryota</taxon>
        <taxon>Metazoa</taxon>
        <taxon>Ecdysozoa</taxon>
        <taxon>Nematoda</taxon>
        <taxon>Enoplea</taxon>
        <taxon>Dorylaimia</taxon>
        <taxon>Mermithida</taxon>
        <taxon>Mermithoidea</taxon>
        <taxon>Mermithidae</taxon>
        <taxon>Romanomermis</taxon>
    </lineage>
</organism>
<sequence length="159" mass="18271">MWKLFRLNNLDEMYKLGLTVSDYSASDCNREMIMVAAQQSVDIKDLLVKEKEKSRALMRTFNQIDESKKRAEDLLSTMMPPEVARELLEHGRADKLSICDSFESVTLAFAKVCNFNEITAHLSPLDVVNLLNSIYSNFDSVIKKHGTYKSLLRQFSRQV</sequence>
<evidence type="ECO:0000256" key="1">
    <source>
        <dbReference type="ARBA" id="ARBA00001436"/>
    </source>
</evidence>
<dbReference type="AlphaFoldDB" id="A0A915K231"/>
<dbReference type="GO" id="GO:0070026">
    <property type="term" value="F:nitric oxide binding"/>
    <property type="evidence" value="ECO:0007669"/>
    <property type="project" value="TreeGrafter"/>
</dbReference>
<dbReference type="Gene3D" id="3.30.70.1230">
    <property type="entry name" value="Nucleotide cyclase"/>
    <property type="match status" value="1"/>
</dbReference>
<dbReference type="Pfam" id="PF00211">
    <property type="entry name" value="Guanylate_cyc"/>
    <property type="match status" value="1"/>
</dbReference>
<dbReference type="EC" id="4.6.1.2" evidence="2"/>
<evidence type="ECO:0000259" key="6">
    <source>
        <dbReference type="PROSITE" id="PS50125"/>
    </source>
</evidence>
<evidence type="ECO:0000313" key="8">
    <source>
        <dbReference type="WBParaSite" id="nRc.2.0.1.t32868-RA"/>
    </source>
</evidence>
<dbReference type="GO" id="GO:0038060">
    <property type="term" value="P:nitric oxide-cGMP-mediated signaling"/>
    <property type="evidence" value="ECO:0007669"/>
    <property type="project" value="TreeGrafter"/>
</dbReference>
<dbReference type="GO" id="GO:0070482">
    <property type="term" value="P:response to oxygen levels"/>
    <property type="evidence" value="ECO:0007669"/>
    <property type="project" value="TreeGrafter"/>
</dbReference>
<keyword evidence="7" id="KW-1185">Reference proteome</keyword>
<keyword evidence="3" id="KW-0547">Nucleotide-binding</keyword>
<dbReference type="WBParaSite" id="nRc.2.0.1.t32868-RA">
    <property type="protein sequence ID" value="nRc.2.0.1.t32868-RA"/>
    <property type="gene ID" value="nRc.2.0.1.g32868"/>
</dbReference>
<evidence type="ECO:0000313" key="7">
    <source>
        <dbReference type="Proteomes" id="UP000887565"/>
    </source>
</evidence>
<dbReference type="Proteomes" id="UP000887565">
    <property type="component" value="Unplaced"/>
</dbReference>
<dbReference type="GO" id="GO:0004383">
    <property type="term" value="F:guanylate cyclase activity"/>
    <property type="evidence" value="ECO:0007669"/>
    <property type="project" value="UniProtKB-EC"/>
</dbReference>
<evidence type="ECO:0000256" key="2">
    <source>
        <dbReference type="ARBA" id="ARBA00012202"/>
    </source>
</evidence>
<feature type="domain" description="Guanylate cyclase" evidence="6">
    <location>
        <begin position="106"/>
        <end position="149"/>
    </location>
</feature>
<dbReference type="InterPro" id="IPR029787">
    <property type="entry name" value="Nucleotide_cyclase"/>
</dbReference>
<accession>A0A915K231</accession>
<dbReference type="SUPFAM" id="SSF55073">
    <property type="entry name" value="Nucleotide cyclase"/>
    <property type="match status" value="1"/>
</dbReference>
<dbReference type="PANTHER" id="PTHR45655:SF8">
    <property type="entry name" value="SOLUBLE GUANYLATE CYCLASE GCY-33"/>
    <property type="match status" value="1"/>
</dbReference>
<protein>
    <recommendedName>
        <fullName evidence="2">guanylate cyclase</fullName>
        <ecNumber evidence="2">4.6.1.2</ecNumber>
    </recommendedName>
</protein>
<evidence type="ECO:0000256" key="3">
    <source>
        <dbReference type="ARBA" id="ARBA00022741"/>
    </source>
</evidence>
<dbReference type="GO" id="GO:0019826">
    <property type="term" value="F:oxygen sensor activity"/>
    <property type="evidence" value="ECO:0007669"/>
    <property type="project" value="TreeGrafter"/>
</dbReference>
<evidence type="ECO:0000256" key="4">
    <source>
        <dbReference type="ARBA" id="ARBA00023239"/>
    </source>
</evidence>